<protein>
    <recommendedName>
        <fullName evidence="4">Malonyl CoA-acyl carrier protein transacylase</fullName>
        <ecNumber evidence="4">2.3.1.39</ecNumber>
    </recommendedName>
</protein>
<accession>A0AAP4F0H2</accession>
<evidence type="ECO:0000256" key="4">
    <source>
        <dbReference type="PIRNR" id="PIRNR000446"/>
    </source>
</evidence>
<gene>
    <name evidence="7" type="primary">fabD</name>
    <name evidence="7" type="ORF">QJ036_12710</name>
</gene>
<sequence>MGKIAYLFPGQGAQKPGMGKDFYENSPAARAVFDRASELLQLDMKSLCFEENDRLHVTEYTQAAMVTTSLAMTAELEERGLGKPDVTAGLSLGEYCALAQAGVLAVRDAISLVRKRGIYMQEAVPAGAGAMAAILALETEKVREVMDSMEDVWIANDNCPGQLVISGRTEAVAEACAALKEAGARRAMPLRVSGPFHSPLLLEAGEKLAQALAPVEVRDPVIPYVTNVTASYVYRADEVKELLRRQVSSPVYWRQSVEVMASDGVDTFVEIGPGRSLTSFVKKIVKGAQTVNVETWEDLENLKGVLS</sequence>
<dbReference type="InterPro" id="IPR016035">
    <property type="entry name" value="Acyl_Trfase/lysoPLipase"/>
</dbReference>
<dbReference type="Gene3D" id="3.40.366.10">
    <property type="entry name" value="Malonyl-Coenzyme A Acyl Carrier Protein, domain 2"/>
    <property type="match status" value="1"/>
</dbReference>
<dbReference type="PANTHER" id="PTHR42681">
    <property type="entry name" value="MALONYL-COA-ACYL CARRIER PROTEIN TRANSACYLASE, MITOCHONDRIAL"/>
    <property type="match status" value="1"/>
</dbReference>
<feature type="active site" evidence="5">
    <location>
        <position position="91"/>
    </location>
</feature>
<dbReference type="InterPro" id="IPR050858">
    <property type="entry name" value="Mal-CoA-ACP_Trans/PKS_FabD"/>
</dbReference>
<dbReference type="FunFam" id="3.30.70.250:FF:000001">
    <property type="entry name" value="Malonyl CoA-acyl carrier protein transacylase"/>
    <property type="match status" value="1"/>
</dbReference>
<dbReference type="SMART" id="SM00827">
    <property type="entry name" value="PKS_AT"/>
    <property type="match status" value="1"/>
</dbReference>
<evidence type="ECO:0000256" key="5">
    <source>
        <dbReference type="PIRSR" id="PIRSR000446-1"/>
    </source>
</evidence>
<dbReference type="InterPro" id="IPR014043">
    <property type="entry name" value="Acyl_transferase_dom"/>
</dbReference>
<dbReference type="EMBL" id="JASGBQ010000030">
    <property type="protein sequence ID" value="MDI9243310.1"/>
    <property type="molecule type" value="Genomic_DNA"/>
</dbReference>
<dbReference type="GO" id="GO:0004314">
    <property type="term" value="F:[acyl-carrier-protein] S-malonyltransferase activity"/>
    <property type="evidence" value="ECO:0007669"/>
    <property type="project" value="UniProtKB-EC"/>
</dbReference>
<proteinExistence type="inferred from homology"/>
<keyword evidence="2 4" id="KW-0012">Acyltransferase</keyword>
<dbReference type="Proteomes" id="UP001300383">
    <property type="component" value="Unassembled WGS sequence"/>
</dbReference>
<dbReference type="SUPFAM" id="SSF52151">
    <property type="entry name" value="FabD/lysophospholipase-like"/>
    <property type="match status" value="1"/>
</dbReference>
<evidence type="ECO:0000256" key="3">
    <source>
        <dbReference type="ARBA" id="ARBA00048462"/>
    </source>
</evidence>
<comment type="caution">
    <text evidence="7">The sequence shown here is derived from an EMBL/GenBank/DDBJ whole genome shotgun (WGS) entry which is preliminary data.</text>
</comment>
<feature type="active site" evidence="5">
    <location>
        <position position="197"/>
    </location>
</feature>
<reference evidence="7 8" key="1">
    <citation type="submission" date="2023-05" db="EMBL/GenBank/DDBJ databases">
        <title>[ruminococcus] sp. nov., isolated from a pig farm feces dump.</title>
        <authorList>
            <person name="Chang Y.-H."/>
        </authorList>
    </citation>
    <scope>NUCLEOTIDE SEQUENCE [LARGE SCALE GENOMIC DNA]</scope>
    <source>
        <strain evidence="7 8">YH-rum2234</strain>
    </source>
</reference>
<dbReference type="SUPFAM" id="SSF55048">
    <property type="entry name" value="Probable ACP-binding domain of malonyl-CoA ACP transacylase"/>
    <property type="match status" value="1"/>
</dbReference>
<dbReference type="PANTHER" id="PTHR42681:SF1">
    <property type="entry name" value="MALONYL-COA-ACYL CARRIER PROTEIN TRANSACYLASE, MITOCHONDRIAL"/>
    <property type="match status" value="1"/>
</dbReference>
<dbReference type="InterPro" id="IPR004410">
    <property type="entry name" value="Malonyl_CoA-ACP_transAc_FabD"/>
</dbReference>
<feature type="domain" description="Malonyl-CoA:ACP transacylase (MAT)" evidence="6">
    <location>
        <begin position="7"/>
        <end position="297"/>
    </location>
</feature>
<dbReference type="GO" id="GO:0006633">
    <property type="term" value="P:fatty acid biosynthetic process"/>
    <property type="evidence" value="ECO:0007669"/>
    <property type="project" value="TreeGrafter"/>
</dbReference>
<organism evidence="7 8">
    <name type="scientific">Fusibacillus kribbianus</name>
    <dbReference type="NCBI Taxonomy" id="3044208"/>
    <lineage>
        <taxon>Bacteria</taxon>
        <taxon>Bacillati</taxon>
        <taxon>Bacillota</taxon>
        <taxon>Clostridia</taxon>
        <taxon>Lachnospirales</taxon>
        <taxon>Lachnospiraceae</taxon>
        <taxon>Fusibacillus</taxon>
    </lineage>
</organism>
<dbReference type="NCBIfam" id="TIGR00128">
    <property type="entry name" value="fabD"/>
    <property type="match status" value="1"/>
</dbReference>
<evidence type="ECO:0000313" key="8">
    <source>
        <dbReference type="Proteomes" id="UP001300383"/>
    </source>
</evidence>
<keyword evidence="1 4" id="KW-0808">Transferase</keyword>
<name>A0AAP4F0H2_9FIRM</name>
<comment type="similarity">
    <text evidence="4">Belongs to the fabD family.</text>
</comment>
<dbReference type="InterPro" id="IPR001227">
    <property type="entry name" value="Ac_transferase_dom_sf"/>
</dbReference>
<keyword evidence="8" id="KW-1185">Reference proteome</keyword>
<evidence type="ECO:0000256" key="1">
    <source>
        <dbReference type="ARBA" id="ARBA00022679"/>
    </source>
</evidence>
<dbReference type="RefSeq" id="WP_283231735.1">
    <property type="nucleotide sequence ID" value="NZ_JASGBQ010000030.1"/>
</dbReference>
<evidence type="ECO:0000313" key="7">
    <source>
        <dbReference type="EMBL" id="MDI9243310.1"/>
    </source>
</evidence>
<evidence type="ECO:0000259" key="6">
    <source>
        <dbReference type="SMART" id="SM00827"/>
    </source>
</evidence>
<dbReference type="Gene3D" id="3.30.70.250">
    <property type="entry name" value="Malonyl-CoA ACP transacylase, ACP-binding"/>
    <property type="match status" value="1"/>
</dbReference>
<dbReference type="InterPro" id="IPR016036">
    <property type="entry name" value="Malonyl_transacylase_ACP-bd"/>
</dbReference>
<dbReference type="Pfam" id="PF00698">
    <property type="entry name" value="Acyl_transf_1"/>
    <property type="match status" value="1"/>
</dbReference>
<dbReference type="InterPro" id="IPR024925">
    <property type="entry name" value="Malonyl_CoA-ACP_transAc"/>
</dbReference>
<dbReference type="AlphaFoldDB" id="A0AAP4F0H2"/>
<evidence type="ECO:0000256" key="2">
    <source>
        <dbReference type="ARBA" id="ARBA00023315"/>
    </source>
</evidence>
<dbReference type="GO" id="GO:0005829">
    <property type="term" value="C:cytosol"/>
    <property type="evidence" value="ECO:0007669"/>
    <property type="project" value="TreeGrafter"/>
</dbReference>
<comment type="catalytic activity">
    <reaction evidence="3 4">
        <text>holo-[ACP] + malonyl-CoA = malonyl-[ACP] + CoA</text>
        <dbReference type="Rhea" id="RHEA:41792"/>
        <dbReference type="Rhea" id="RHEA-COMP:9623"/>
        <dbReference type="Rhea" id="RHEA-COMP:9685"/>
        <dbReference type="ChEBI" id="CHEBI:57287"/>
        <dbReference type="ChEBI" id="CHEBI:57384"/>
        <dbReference type="ChEBI" id="CHEBI:64479"/>
        <dbReference type="ChEBI" id="CHEBI:78449"/>
        <dbReference type="EC" id="2.3.1.39"/>
    </reaction>
</comment>
<dbReference type="EC" id="2.3.1.39" evidence="4"/>
<dbReference type="PIRSF" id="PIRSF000446">
    <property type="entry name" value="Mct"/>
    <property type="match status" value="1"/>
</dbReference>